<dbReference type="InterPro" id="IPR005119">
    <property type="entry name" value="LysR_subst-bd"/>
</dbReference>
<name>A0AAU9QH53_9VIBR</name>
<keyword evidence="3" id="KW-0238">DNA-binding</keyword>
<dbReference type="Proteomes" id="UP001295462">
    <property type="component" value="Unassembled WGS sequence"/>
</dbReference>
<evidence type="ECO:0000256" key="4">
    <source>
        <dbReference type="ARBA" id="ARBA00023163"/>
    </source>
</evidence>
<dbReference type="PROSITE" id="PS50931">
    <property type="entry name" value="HTH_LYSR"/>
    <property type="match status" value="1"/>
</dbReference>
<dbReference type="PANTHER" id="PTHR30537:SF26">
    <property type="entry name" value="GLYCINE CLEAVAGE SYSTEM TRANSCRIPTIONAL ACTIVATOR"/>
    <property type="match status" value="1"/>
</dbReference>
<protein>
    <submittedName>
        <fullName evidence="7">LysR substrate-binding domain-containing protein</fullName>
    </submittedName>
    <submittedName>
        <fullName evidence="6">Transcriptional regulator</fullName>
    </submittedName>
</protein>
<dbReference type="Pfam" id="PF00126">
    <property type="entry name" value="HTH_1"/>
    <property type="match status" value="1"/>
</dbReference>
<dbReference type="CDD" id="cd08432">
    <property type="entry name" value="PBP2_GcdR_TrpI_HvrB_AmpR_like"/>
    <property type="match status" value="1"/>
</dbReference>
<dbReference type="GO" id="GO:0003700">
    <property type="term" value="F:DNA-binding transcription factor activity"/>
    <property type="evidence" value="ECO:0007669"/>
    <property type="project" value="InterPro"/>
</dbReference>
<reference evidence="6" key="1">
    <citation type="submission" date="2022-01" db="EMBL/GenBank/DDBJ databases">
        <authorList>
            <person name="Lagorce A."/>
        </authorList>
    </citation>
    <scope>NUCLEOTIDE SEQUENCE</scope>
    <source>
        <strain evidence="6">Th15_F1_A12</strain>
    </source>
</reference>
<dbReference type="Proteomes" id="UP001607221">
    <property type="component" value="Unassembled WGS sequence"/>
</dbReference>
<evidence type="ECO:0000313" key="9">
    <source>
        <dbReference type="Proteomes" id="UP001607221"/>
    </source>
</evidence>
<evidence type="ECO:0000313" key="6">
    <source>
        <dbReference type="EMBL" id="CAH1578729.1"/>
    </source>
</evidence>
<dbReference type="EMBL" id="CAKMUD010000057">
    <property type="protein sequence ID" value="CAH1578729.1"/>
    <property type="molecule type" value="Genomic_DNA"/>
</dbReference>
<dbReference type="PRINTS" id="PR00039">
    <property type="entry name" value="HTHLYSR"/>
</dbReference>
<dbReference type="GO" id="GO:0006351">
    <property type="term" value="P:DNA-templated transcription"/>
    <property type="evidence" value="ECO:0007669"/>
    <property type="project" value="TreeGrafter"/>
</dbReference>
<accession>A0AAU9QH53</accession>
<keyword evidence="4" id="KW-0804">Transcription</keyword>
<comment type="caution">
    <text evidence="6">The sequence shown here is derived from an EMBL/GenBank/DDBJ whole genome shotgun (WGS) entry which is preliminary data.</text>
</comment>
<dbReference type="Gene3D" id="1.10.10.10">
    <property type="entry name" value="Winged helix-like DNA-binding domain superfamily/Winged helix DNA-binding domain"/>
    <property type="match status" value="1"/>
</dbReference>
<dbReference type="InterPro" id="IPR058163">
    <property type="entry name" value="LysR-type_TF_proteobact-type"/>
</dbReference>
<keyword evidence="2" id="KW-0805">Transcription regulation</keyword>
<dbReference type="SUPFAM" id="SSF46785">
    <property type="entry name" value="Winged helix' DNA-binding domain"/>
    <property type="match status" value="1"/>
</dbReference>
<evidence type="ECO:0000259" key="5">
    <source>
        <dbReference type="PROSITE" id="PS50931"/>
    </source>
</evidence>
<proteinExistence type="inferred from homology"/>
<dbReference type="PANTHER" id="PTHR30537">
    <property type="entry name" value="HTH-TYPE TRANSCRIPTIONAL REGULATOR"/>
    <property type="match status" value="1"/>
</dbReference>
<dbReference type="Gene3D" id="3.40.190.10">
    <property type="entry name" value="Periplasmic binding protein-like II"/>
    <property type="match status" value="2"/>
</dbReference>
<dbReference type="AlphaFoldDB" id="A0AAU9QH53"/>
<evidence type="ECO:0000313" key="7">
    <source>
        <dbReference type="EMBL" id="MFH0274422.1"/>
    </source>
</evidence>
<evidence type="ECO:0000256" key="2">
    <source>
        <dbReference type="ARBA" id="ARBA00023015"/>
    </source>
</evidence>
<comment type="similarity">
    <text evidence="1">Belongs to the LysR transcriptional regulatory family.</text>
</comment>
<organism evidence="6 8">
    <name type="scientific">Vibrio jasicida</name>
    <dbReference type="NCBI Taxonomy" id="766224"/>
    <lineage>
        <taxon>Bacteria</taxon>
        <taxon>Pseudomonadati</taxon>
        <taxon>Pseudomonadota</taxon>
        <taxon>Gammaproteobacteria</taxon>
        <taxon>Vibrionales</taxon>
        <taxon>Vibrionaceae</taxon>
        <taxon>Vibrio</taxon>
    </lineage>
</organism>
<feature type="domain" description="HTH lysR-type" evidence="5">
    <location>
        <begin position="5"/>
        <end position="62"/>
    </location>
</feature>
<dbReference type="InterPro" id="IPR036388">
    <property type="entry name" value="WH-like_DNA-bd_sf"/>
</dbReference>
<dbReference type="EMBL" id="JBIHSE010000002">
    <property type="protein sequence ID" value="MFH0274422.1"/>
    <property type="molecule type" value="Genomic_DNA"/>
</dbReference>
<gene>
    <name evidence="7" type="ORF">ACGRHZ_24445</name>
    <name evidence="6" type="ORF">THF1A12_150115</name>
</gene>
<dbReference type="SUPFAM" id="SSF53850">
    <property type="entry name" value="Periplasmic binding protein-like II"/>
    <property type="match status" value="1"/>
</dbReference>
<dbReference type="Pfam" id="PF03466">
    <property type="entry name" value="LysR_substrate"/>
    <property type="match status" value="1"/>
</dbReference>
<dbReference type="InterPro" id="IPR036390">
    <property type="entry name" value="WH_DNA-bd_sf"/>
</dbReference>
<sequence>MQNLPPLNSLKAFEATARLQSFTKAAEELNVTRAAVSQQVKSLEVYLDATLFERNGAKLLLTQAAHDYLPVVSHVFQSLSVATLHLFSRQRHTQLTLHVAHSFCVQWLIPRLADFHRQYPDIRFKISTTANAVPSSSDIADVEIINGYGNWQSKQAVKLTDENWIVVASPGFLHLNPMSNLSELAHTAKLATGGYQETWQSWFAYHGYQGRLAPMVAEFEHSLLSIEAAVNQLGVLLVRDFLVDEHLRQGSLVRIGEWSMPSRGAHYMMVKHGEKPHVDAFTKWLLNSL</sequence>
<evidence type="ECO:0000256" key="1">
    <source>
        <dbReference type="ARBA" id="ARBA00009437"/>
    </source>
</evidence>
<dbReference type="GO" id="GO:0043565">
    <property type="term" value="F:sequence-specific DNA binding"/>
    <property type="evidence" value="ECO:0007669"/>
    <property type="project" value="TreeGrafter"/>
</dbReference>
<evidence type="ECO:0000256" key="3">
    <source>
        <dbReference type="ARBA" id="ARBA00023125"/>
    </source>
</evidence>
<dbReference type="RefSeq" id="WP_038868249.1">
    <property type="nucleotide sequence ID" value="NZ_CAJFAE010000003.1"/>
</dbReference>
<dbReference type="InterPro" id="IPR000847">
    <property type="entry name" value="LysR_HTH_N"/>
</dbReference>
<keyword evidence="9" id="KW-1185">Reference proteome</keyword>
<dbReference type="GeneID" id="48232686"/>
<reference evidence="7 9" key="2">
    <citation type="submission" date="2024-10" db="EMBL/GenBank/DDBJ databases">
        <authorList>
            <person name="Yibar A."/>
            <person name="Saticioglu I.B."/>
            <person name="Duman M."/>
            <person name="Ajmi N."/>
            <person name="Gurler F."/>
            <person name="Ay H."/>
            <person name="Onuk E."/>
            <person name="Guler S."/>
            <person name="Romalde J.L."/>
        </authorList>
    </citation>
    <scope>NUCLEOTIDE SEQUENCE [LARGE SCALE GENOMIC DNA]</scope>
    <source>
        <strain evidence="7 9">1-TCBS-A</strain>
    </source>
</reference>
<evidence type="ECO:0000313" key="8">
    <source>
        <dbReference type="Proteomes" id="UP001295462"/>
    </source>
</evidence>